<proteinExistence type="predicted"/>
<evidence type="ECO:0000313" key="2">
    <source>
        <dbReference type="Proteomes" id="UP000595814"/>
    </source>
</evidence>
<evidence type="ECO:0000313" key="1">
    <source>
        <dbReference type="EMBL" id="QQK09113.1"/>
    </source>
</evidence>
<accession>A0AC61NHQ6</accession>
<dbReference type="EMBL" id="CP066744">
    <property type="protein sequence ID" value="QQK09113.1"/>
    <property type="molecule type" value="Genomic_DNA"/>
</dbReference>
<keyword evidence="2" id="KW-1185">Reference proteome</keyword>
<name>A0AC61NHQ6_9FIRM</name>
<reference evidence="1 2" key="1">
    <citation type="journal article" date="2022" name="Int. J. Syst. Evol. Microbiol.">
        <title>Miniphocaeibacter halophilus sp. nov., an ammonium-tolerant acetate-producing bacterium isolated from a biogas system.</title>
        <authorList>
            <person name="Schnurer A."/>
            <person name="Singh A."/>
            <person name="Bi S."/>
            <person name="Qiao W."/>
            <person name="Westerholm M."/>
        </authorList>
    </citation>
    <scope>NUCLEOTIDE SEQUENCE [LARGE SCALE GENOMIC DNA]</scope>
    <source>
        <strain evidence="1 2">AMB_01</strain>
    </source>
</reference>
<dbReference type="Proteomes" id="UP000595814">
    <property type="component" value="Chromosome"/>
</dbReference>
<organism evidence="1 2">
    <name type="scientific">Miniphocaeibacter halophilus</name>
    <dbReference type="NCBI Taxonomy" id="2931922"/>
    <lineage>
        <taxon>Bacteria</taxon>
        <taxon>Bacillati</taxon>
        <taxon>Bacillota</taxon>
        <taxon>Tissierellia</taxon>
        <taxon>Tissierellales</taxon>
        <taxon>Peptoniphilaceae</taxon>
        <taxon>Miniphocaeibacter</taxon>
    </lineage>
</organism>
<protein>
    <submittedName>
        <fullName evidence="1">DnaJ domain-containing protein</fullName>
    </submittedName>
</protein>
<gene>
    <name evidence="1" type="ORF">JFY71_08520</name>
</gene>
<sequence>MNDEEFRRTFGGYQGQQQGYGGYGQGSYANPLNDFKTKYKESCEVLGIPEDTNIYEVKTAYRKMAKKYHPDINKDPGATEMFQKINEAYEFLSEENINRYKQMNKN</sequence>